<sequence length="145" mass="16058">MKKKWIWLLGIMLVVVAGCASSTAEEIEINDDKIPSVYKVLGEKKITGTNSSIKDDVRTTELTYKAGSISEEELVEYMTYLIEEEGFIPTIDTKEEDGKLTNQLGAESVTDEHIVLIDLTCSTDFEGSTVITYRSGPGQITKNNE</sequence>
<dbReference type="EMBL" id="JAEDXU010000011">
    <property type="protein sequence ID" value="MBP1047934.1"/>
    <property type="molecule type" value="Genomic_DNA"/>
</dbReference>
<keyword evidence="1" id="KW-0732">Signal</keyword>
<feature type="chain" id="PRO_5045323751" description="DUF1307 domain-containing protein" evidence="1">
    <location>
        <begin position="25"/>
        <end position="145"/>
    </location>
</feature>
<evidence type="ECO:0000256" key="1">
    <source>
        <dbReference type="SAM" id="SignalP"/>
    </source>
</evidence>
<dbReference type="PROSITE" id="PS51257">
    <property type="entry name" value="PROKAR_LIPOPROTEIN"/>
    <property type="match status" value="1"/>
</dbReference>
<evidence type="ECO:0000313" key="3">
    <source>
        <dbReference type="Proteomes" id="UP000673375"/>
    </source>
</evidence>
<feature type="signal peptide" evidence="1">
    <location>
        <begin position="1"/>
        <end position="24"/>
    </location>
</feature>
<proteinExistence type="predicted"/>
<evidence type="ECO:0008006" key="4">
    <source>
        <dbReference type="Google" id="ProtNLM"/>
    </source>
</evidence>
<evidence type="ECO:0000313" key="2">
    <source>
        <dbReference type="EMBL" id="MBP1047934.1"/>
    </source>
</evidence>
<organism evidence="2 3">
    <name type="scientific">Enterococcus larvae</name>
    <dbReference type="NCBI Taxonomy" id="2794352"/>
    <lineage>
        <taxon>Bacteria</taxon>
        <taxon>Bacillati</taxon>
        <taxon>Bacillota</taxon>
        <taxon>Bacilli</taxon>
        <taxon>Lactobacillales</taxon>
        <taxon>Enterococcaceae</taxon>
        <taxon>Enterococcus</taxon>
    </lineage>
</organism>
<protein>
    <recommendedName>
        <fullName evidence="4">DUF1307 domain-containing protein</fullName>
    </recommendedName>
</protein>
<dbReference type="Proteomes" id="UP000673375">
    <property type="component" value="Unassembled WGS sequence"/>
</dbReference>
<reference evidence="2 3" key="1">
    <citation type="submission" date="2020-12" db="EMBL/GenBank/DDBJ databases">
        <title>Vagococcus allomyrinae sp. nov. and Enterococcus lavae sp. nov., isolated from the larvae of Allomyrina dichotoma.</title>
        <authorList>
            <person name="Lee S.D."/>
        </authorList>
    </citation>
    <scope>NUCLEOTIDE SEQUENCE [LARGE SCALE GENOMIC DNA]</scope>
    <source>
        <strain evidence="2 3">BWM-S5</strain>
    </source>
</reference>
<dbReference type="RefSeq" id="WP_209558714.1">
    <property type="nucleotide sequence ID" value="NZ_JAEDXU010000011.1"/>
</dbReference>
<keyword evidence="3" id="KW-1185">Reference proteome</keyword>
<gene>
    <name evidence="2" type="ORF">I6N96_16715</name>
</gene>
<name>A0ABS4CQ78_9ENTE</name>
<accession>A0ABS4CQ78</accession>
<comment type="caution">
    <text evidence="2">The sequence shown here is derived from an EMBL/GenBank/DDBJ whole genome shotgun (WGS) entry which is preliminary data.</text>
</comment>